<evidence type="ECO:0000313" key="3">
    <source>
        <dbReference type="Proteomes" id="UP000035212"/>
    </source>
</evidence>
<proteinExistence type="predicted"/>
<accession>A0A0G3GLK9</accession>
<feature type="transmembrane region" description="Helical" evidence="1">
    <location>
        <begin position="53"/>
        <end position="76"/>
    </location>
</feature>
<evidence type="ECO:0000256" key="1">
    <source>
        <dbReference type="SAM" id="Phobius"/>
    </source>
</evidence>
<reference evidence="3" key="2">
    <citation type="submission" date="2015-03" db="EMBL/GenBank/DDBJ databases">
        <authorList>
            <person name="Deng P."/>
            <person name="Lu S."/>
        </authorList>
    </citation>
    <scope>NUCLEOTIDE SEQUENCE [LARGE SCALE GENOMIC DNA]</scope>
    <source>
        <strain evidence="3">UFB2</strain>
    </source>
</reference>
<organism evidence="2 3">
    <name type="scientific">Pseudomonas chlororaphis</name>
    <dbReference type="NCBI Taxonomy" id="587753"/>
    <lineage>
        <taxon>Bacteria</taxon>
        <taxon>Pseudomonadati</taxon>
        <taxon>Pseudomonadota</taxon>
        <taxon>Gammaproteobacteria</taxon>
        <taxon>Pseudomonadales</taxon>
        <taxon>Pseudomonadaceae</taxon>
        <taxon>Pseudomonas</taxon>
    </lineage>
</organism>
<protein>
    <submittedName>
        <fullName evidence="2">Uncharacterized protein</fullName>
    </submittedName>
</protein>
<dbReference type="EMBL" id="CP011020">
    <property type="protein sequence ID" value="AKK01445.1"/>
    <property type="molecule type" value="Genomic_DNA"/>
</dbReference>
<gene>
    <name evidence="2" type="ORF">VM99_26615</name>
</gene>
<name>A0A0G3GLK9_9PSED</name>
<reference evidence="2 3" key="1">
    <citation type="journal article" date="2015" name="Stand. Genomic Sci.">
        <title>Complete genome of Pseudomonas chlororaphis strain UFB2, a soil bacterium with antibacterial activity against bacterial canker pathogen of tomato.</title>
        <authorList>
            <person name="Deng P."/>
            <person name="Wang X."/>
            <person name="Baird S.M."/>
            <person name="Lu S.E."/>
        </authorList>
    </citation>
    <scope>NUCLEOTIDE SEQUENCE [LARGE SCALE GENOMIC DNA]</scope>
    <source>
        <strain evidence="2 3">UFB2</strain>
    </source>
</reference>
<keyword evidence="1" id="KW-0812">Transmembrane</keyword>
<dbReference type="Proteomes" id="UP000035212">
    <property type="component" value="Chromosome"/>
</dbReference>
<dbReference type="AlphaFoldDB" id="A0A0G3GLK9"/>
<evidence type="ECO:0000313" key="2">
    <source>
        <dbReference type="EMBL" id="AKK01445.1"/>
    </source>
</evidence>
<keyword evidence="1" id="KW-0472">Membrane</keyword>
<sequence>MRDGVVLGGHYLGLLAGVAKQALVVTIQAAEVVLFHRQCLLQLTMLNLDLLELAFMPALFLFPLILHGCAVMLKCVTGMQVLFFQRTNLLILLMHPYFEISTALAQTSVTR</sequence>
<keyword evidence="1" id="KW-1133">Transmembrane helix</keyword>